<dbReference type="PANTHER" id="PTHR45138">
    <property type="entry name" value="REGULATORY COMPONENTS OF SENSORY TRANSDUCTION SYSTEM"/>
    <property type="match status" value="1"/>
</dbReference>
<proteinExistence type="predicted"/>
<dbReference type="Gene3D" id="3.30.450.40">
    <property type="match status" value="1"/>
</dbReference>
<dbReference type="CDD" id="cd01949">
    <property type="entry name" value="GGDEF"/>
    <property type="match status" value="1"/>
</dbReference>
<organism evidence="4">
    <name type="scientific">Pseudidiomarina aestuarii</name>
    <dbReference type="NCBI Taxonomy" id="624146"/>
    <lineage>
        <taxon>Bacteria</taxon>
        <taxon>Pseudomonadati</taxon>
        <taxon>Pseudomonadota</taxon>
        <taxon>Gammaproteobacteria</taxon>
        <taxon>Alteromonadales</taxon>
        <taxon>Idiomarinaceae</taxon>
        <taxon>Pseudidiomarina</taxon>
    </lineage>
</organism>
<gene>
    <name evidence="4" type="ORF">C9940_04630</name>
</gene>
<dbReference type="EC" id="2.7.7.65" evidence="2"/>
<dbReference type="SUPFAM" id="SSF55073">
    <property type="entry name" value="Nucleotide cyclase"/>
    <property type="match status" value="1"/>
</dbReference>
<dbReference type="GO" id="GO:1902201">
    <property type="term" value="P:negative regulation of bacterial-type flagellum-dependent cell motility"/>
    <property type="evidence" value="ECO:0007669"/>
    <property type="project" value="TreeGrafter"/>
</dbReference>
<evidence type="ECO:0000256" key="1">
    <source>
        <dbReference type="ARBA" id="ARBA00001946"/>
    </source>
</evidence>
<dbReference type="InterPro" id="IPR043128">
    <property type="entry name" value="Rev_trsase/Diguanyl_cyclase"/>
</dbReference>
<name>A0A2T4CWF5_9GAMM</name>
<dbReference type="FunFam" id="3.30.70.270:FF:000001">
    <property type="entry name" value="Diguanylate cyclase domain protein"/>
    <property type="match status" value="1"/>
</dbReference>
<dbReference type="InterPro" id="IPR029016">
    <property type="entry name" value="GAF-like_dom_sf"/>
</dbReference>
<dbReference type="SUPFAM" id="SSF55781">
    <property type="entry name" value="GAF domain-like"/>
    <property type="match status" value="1"/>
</dbReference>
<reference evidence="4" key="1">
    <citation type="submission" date="2018-03" db="EMBL/GenBank/DDBJ databases">
        <title>Cross-interface Injection: A General Nanoliter Liquid Handling Method Applied to Single Cells Genome Amplification Automated Nanoliter Liquid Handling Applied to Single Cell Multiple Displacement Amplification.</title>
        <authorList>
            <person name="Yun J."/>
            <person name="Xu P."/>
            <person name="Xu J."/>
            <person name="Dai X."/>
            <person name="Wang Y."/>
            <person name="Zheng X."/>
            <person name="Cao C."/>
            <person name="Yi Q."/>
            <person name="Zhu Y."/>
            <person name="Wang L."/>
            <person name="Dong Z."/>
            <person name="Huang Y."/>
            <person name="Huang L."/>
            <person name="Du W."/>
        </authorList>
    </citation>
    <scope>NUCLEOTIDE SEQUENCE [LARGE SCALE GENOMIC DNA]</scope>
    <source>
        <strain evidence="4">Z-D3-2</strain>
    </source>
</reference>
<evidence type="ECO:0000256" key="2">
    <source>
        <dbReference type="ARBA" id="ARBA00012528"/>
    </source>
</evidence>
<dbReference type="Gene3D" id="3.30.70.270">
    <property type="match status" value="1"/>
</dbReference>
<accession>A0A2T4CWF5</accession>
<dbReference type="InterPro" id="IPR000160">
    <property type="entry name" value="GGDEF_dom"/>
</dbReference>
<dbReference type="AlphaFoldDB" id="A0A2T4CWF5"/>
<dbReference type="GO" id="GO:0005886">
    <property type="term" value="C:plasma membrane"/>
    <property type="evidence" value="ECO:0007669"/>
    <property type="project" value="TreeGrafter"/>
</dbReference>
<dbReference type="InterPro" id="IPR029787">
    <property type="entry name" value="Nucleotide_cyclase"/>
</dbReference>
<sequence length="380" mass="42392">MPCKQDPVGGPTPAKSESRPSDSNESFGLLISEISAQLINCPFEKTEQHISQALAALGHGDRKDRCYVFLFNDDYSTMSNTHEWVNSDISAHIDELQDVPREAMPWFFDQMLQQGQVVVSTLSELPTAAVGFQEELAREHIRSMMAVGMFLEGQLLGFVGCDLVNRQVHWSDIDVRQMRLVADLIANTIARQRSEAKLRKTEAELRLANQRLAQLAREDGLTGLVNRRGLDEALQRELQRARRNAQRLTVFMIDVDHFKSFNDVSGHVAGDQALKAVAKVFRQVFKRSGEVVARYGGDEFFVVSPQCVPSEAQERAKKILECVRTLKDAGEIECPVTVSIGIASLIPSTDDDVDSLLRIVDQAVYQAKHHGRDCSALITV</sequence>
<dbReference type="InterPro" id="IPR003018">
    <property type="entry name" value="GAF"/>
</dbReference>
<comment type="caution">
    <text evidence="4">The sequence shown here is derived from an EMBL/GenBank/DDBJ whole genome shotgun (WGS) entry which is preliminary data.</text>
</comment>
<dbReference type="Pfam" id="PF01590">
    <property type="entry name" value="GAF"/>
    <property type="match status" value="1"/>
</dbReference>
<dbReference type="InterPro" id="IPR050469">
    <property type="entry name" value="Diguanylate_Cyclase"/>
</dbReference>
<dbReference type="PROSITE" id="PS50887">
    <property type="entry name" value="GGDEF"/>
    <property type="match status" value="1"/>
</dbReference>
<evidence type="ECO:0000256" key="3">
    <source>
        <dbReference type="ARBA" id="ARBA00034247"/>
    </source>
</evidence>
<dbReference type="Pfam" id="PF00990">
    <property type="entry name" value="GGDEF"/>
    <property type="match status" value="1"/>
</dbReference>
<dbReference type="SMART" id="SM00267">
    <property type="entry name" value="GGDEF"/>
    <property type="match status" value="1"/>
</dbReference>
<dbReference type="GO" id="GO:0043709">
    <property type="term" value="P:cell adhesion involved in single-species biofilm formation"/>
    <property type="evidence" value="ECO:0007669"/>
    <property type="project" value="TreeGrafter"/>
</dbReference>
<dbReference type="EMBL" id="PYVN01000066">
    <property type="protein sequence ID" value="PTB85880.1"/>
    <property type="molecule type" value="Genomic_DNA"/>
</dbReference>
<dbReference type="SMART" id="SM00065">
    <property type="entry name" value="GAF"/>
    <property type="match status" value="1"/>
</dbReference>
<comment type="cofactor">
    <cofactor evidence="1">
        <name>Mg(2+)</name>
        <dbReference type="ChEBI" id="CHEBI:18420"/>
    </cofactor>
</comment>
<comment type="catalytic activity">
    <reaction evidence="3">
        <text>2 GTP = 3',3'-c-di-GMP + 2 diphosphate</text>
        <dbReference type="Rhea" id="RHEA:24898"/>
        <dbReference type="ChEBI" id="CHEBI:33019"/>
        <dbReference type="ChEBI" id="CHEBI:37565"/>
        <dbReference type="ChEBI" id="CHEBI:58805"/>
        <dbReference type="EC" id="2.7.7.65"/>
    </reaction>
</comment>
<evidence type="ECO:0000313" key="4">
    <source>
        <dbReference type="EMBL" id="PTB85880.1"/>
    </source>
</evidence>
<dbReference type="PANTHER" id="PTHR45138:SF9">
    <property type="entry name" value="DIGUANYLATE CYCLASE DGCM-RELATED"/>
    <property type="match status" value="1"/>
</dbReference>
<dbReference type="NCBIfam" id="TIGR00254">
    <property type="entry name" value="GGDEF"/>
    <property type="match status" value="1"/>
</dbReference>
<protein>
    <recommendedName>
        <fullName evidence="2">diguanylate cyclase</fullName>
        <ecNumber evidence="2">2.7.7.65</ecNumber>
    </recommendedName>
</protein>
<dbReference type="GO" id="GO:0052621">
    <property type="term" value="F:diguanylate cyclase activity"/>
    <property type="evidence" value="ECO:0007669"/>
    <property type="project" value="UniProtKB-EC"/>
</dbReference>